<evidence type="ECO:0000313" key="2">
    <source>
        <dbReference type="EMBL" id="KAF0979024.1"/>
    </source>
</evidence>
<feature type="compositionally biased region" description="Basic and acidic residues" evidence="1">
    <location>
        <begin position="48"/>
        <end position="58"/>
    </location>
</feature>
<protein>
    <submittedName>
        <fullName evidence="2">Uncharacterized protein</fullName>
    </submittedName>
</protein>
<dbReference type="OrthoDB" id="10411184at2759"/>
<name>A0A6A5BXH2_NAEFO</name>
<evidence type="ECO:0000256" key="1">
    <source>
        <dbReference type="SAM" id="MobiDB-lite"/>
    </source>
</evidence>
<evidence type="ECO:0000313" key="3">
    <source>
        <dbReference type="Proteomes" id="UP000444721"/>
    </source>
</evidence>
<proteinExistence type="predicted"/>
<comment type="caution">
    <text evidence="2">The sequence shown here is derived from an EMBL/GenBank/DDBJ whole genome shotgun (WGS) entry which is preliminary data.</text>
</comment>
<dbReference type="GeneID" id="68109312"/>
<feature type="compositionally biased region" description="Acidic residues" evidence="1">
    <location>
        <begin position="101"/>
        <end position="112"/>
    </location>
</feature>
<dbReference type="VEuPathDB" id="AmoebaDB:FDP41_002094"/>
<dbReference type="EMBL" id="VFQX01000028">
    <property type="protein sequence ID" value="KAF0979024.1"/>
    <property type="molecule type" value="Genomic_DNA"/>
</dbReference>
<organism evidence="2 3">
    <name type="scientific">Naegleria fowleri</name>
    <name type="common">Brain eating amoeba</name>
    <dbReference type="NCBI Taxonomy" id="5763"/>
    <lineage>
        <taxon>Eukaryota</taxon>
        <taxon>Discoba</taxon>
        <taxon>Heterolobosea</taxon>
        <taxon>Tetramitia</taxon>
        <taxon>Eutetramitia</taxon>
        <taxon>Vahlkampfiidae</taxon>
        <taxon>Naegleria</taxon>
    </lineage>
</organism>
<feature type="compositionally biased region" description="Acidic residues" evidence="1">
    <location>
        <begin position="1"/>
        <end position="17"/>
    </location>
</feature>
<feature type="region of interest" description="Disordered" evidence="1">
    <location>
        <begin position="1"/>
        <end position="127"/>
    </location>
</feature>
<feature type="compositionally biased region" description="Polar residues" evidence="1">
    <location>
        <begin position="27"/>
        <end position="46"/>
    </location>
</feature>
<dbReference type="Proteomes" id="UP000444721">
    <property type="component" value="Unassembled WGS sequence"/>
</dbReference>
<keyword evidence="3" id="KW-1185">Reference proteome</keyword>
<dbReference type="VEuPathDB" id="AmoebaDB:NfTy_034330"/>
<feature type="compositionally biased region" description="Basic and acidic residues" evidence="1">
    <location>
        <begin position="182"/>
        <end position="192"/>
    </location>
</feature>
<dbReference type="VEuPathDB" id="AmoebaDB:NF0057790"/>
<feature type="compositionally biased region" description="Basic and acidic residues" evidence="1">
    <location>
        <begin position="233"/>
        <end position="249"/>
    </location>
</feature>
<accession>A0A6A5BXH2</accession>
<sequence>MSILDLDDFDDEDFEDSSVDHSEEGSWRSNKNSEQQLSARSENPSSHHQHEEENPHEIEDLDPMMFGGIETHHNSVEDENESNEEEEQNNNTSKDPPNIVDLEDFELSDDEQTLSNVEHHQLESSAQNKVVETKAIMEEKHRDESYLEDTEDFDEFSEEDQEVTVLHPSSESIKGVVEQPQTEERKKETRYNIQKQDNHIQKDTSERCETQQHDRLIEKEKTQCMMNVLPKQELSKVENSDQEKKELRQSKTSPKHPPTEVEPSCKIFKDKPESLFMPHNDNNQKVTEIEMLKSKTYAPMIKMIEEISDPFVKVKTAFESTEDEKWNNVVFRKYGVESTMTETLSKKSSRQNIDLRDESIFHLVLGLFYTNGFSLATEKNRFQSSFKKQTPRVTEKTEYASFSNTTTTLNTTISKTSSKPQSFDHTSLFSQHFKDKGSLSQVLELYLLEFLEKNKGTLRSNLIFILMSELVAILNTISLYFYSTISQESSVNIPSFSYRGPELSCNIFETFMSCFPFVQLSTNKYTLEHWLSLSHINEIIYTLSRILKSRFWNFDFRPNCDLSHLKLDANLHVFDAHLPQPSSNSNILEIPLNELMYLQKNMKQEQDSSTQQTPIETLETRLKNSILFERNCNGVEKNLFAKYQPSLVQTCLDEVLNEIFSDKCIINTIRQRVAEKIDQL</sequence>
<feature type="compositionally biased region" description="Acidic residues" evidence="1">
    <location>
        <begin position="77"/>
        <end position="88"/>
    </location>
</feature>
<reference evidence="2 3" key="1">
    <citation type="journal article" date="2019" name="Sci. Rep.">
        <title>Nanopore sequencing improves the draft genome of the human pathogenic amoeba Naegleria fowleri.</title>
        <authorList>
            <person name="Liechti N."/>
            <person name="Schurch N."/>
            <person name="Bruggmann R."/>
            <person name="Wittwer M."/>
        </authorList>
    </citation>
    <scope>NUCLEOTIDE SEQUENCE [LARGE SCALE GENOMIC DNA]</scope>
    <source>
        <strain evidence="2 3">ATCC 30894</strain>
    </source>
</reference>
<dbReference type="VEuPathDB" id="AmoebaDB:NF0057780"/>
<dbReference type="RefSeq" id="XP_044563737.1">
    <property type="nucleotide sequence ID" value="XM_044705251.1"/>
</dbReference>
<gene>
    <name evidence="2" type="ORF">FDP41_002094</name>
</gene>
<dbReference type="AlphaFoldDB" id="A0A6A5BXH2"/>
<feature type="region of interest" description="Disordered" evidence="1">
    <location>
        <begin position="157"/>
        <end position="192"/>
    </location>
</feature>
<feature type="region of interest" description="Disordered" evidence="1">
    <location>
        <begin position="229"/>
        <end position="264"/>
    </location>
</feature>